<proteinExistence type="inferred from homology"/>
<evidence type="ECO:0000313" key="6">
    <source>
        <dbReference type="Proteomes" id="UP001223978"/>
    </source>
</evidence>
<dbReference type="InterPro" id="IPR053848">
    <property type="entry name" value="IMS_HHH_1"/>
</dbReference>
<dbReference type="PROSITE" id="PS50173">
    <property type="entry name" value="UMUC"/>
    <property type="match status" value="1"/>
</dbReference>
<dbReference type="Gene3D" id="3.30.70.270">
    <property type="match status" value="1"/>
</dbReference>
<comment type="caution">
    <text evidence="5">The sequence shown here is derived from an EMBL/GenBank/DDBJ whole genome shotgun (WGS) entry which is preliminary data.</text>
</comment>
<dbReference type="InterPro" id="IPR017961">
    <property type="entry name" value="DNA_pol_Y-fam_little_finger"/>
</dbReference>
<dbReference type="Proteomes" id="UP001223978">
    <property type="component" value="Unassembled WGS sequence"/>
</dbReference>
<dbReference type="InterPro" id="IPR001126">
    <property type="entry name" value="UmuC"/>
</dbReference>
<keyword evidence="6" id="KW-1185">Reference proteome</keyword>
<reference evidence="5 6" key="1">
    <citation type="submission" date="2023-05" db="EMBL/GenBank/DDBJ databases">
        <title>Draft genome sequence of Streptomyces sp. B-S-A6 isolated from a cave soil in Thailand.</title>
        <authorList>
            <person name="Chamroensaksri N."/>
            <person name="Muangham S."/>
        </authorList>
    </citation>
    <scope>NUCLEOTIDE SEQUENCE [LARGE SCALE GENOMIC DNA]</scope>
    <source>
        <strain evidence="5 6">B-S-A6</strain>
    </source>
</reference>
<comment type="similarity">
    <text evidence="1">Belongs to the DNA polymerase type-Y family.</text>
</comment>
<dbReference type="SUPFAM" id="SSF100879">
    <property type="entry name" value="Lesion bypass DNA polymerase (Y-family), little finger domain"/>
    <property type="match status" value="1"/>
</dbReference>
<sequence length="325" mass="34837">MILCVRFVRPLDGASDTGSGDGEALLPELIALLGELTPVVEAAPPDTALADVRGALRYFGRDTEQLAALVRVRALALHGVDCVIGAGPNPMLARMAAREAEPGRTRVVPATPDGVREFLDRKPVVALEGVGRATARTLCAYGLDSVDRVAAAPLGTLQRILGVRVGREVYEKAQGVDRTPVVRNAAARSLAAERPFSRDELDPVRHRRALLSLAAELGARMRGAGQVCRSLTLTVRYADRSTTTRSRALREPTAHSAALRGVAYGMYEGLGLQRARVRALSLRAEGLGPASQAARQLMFDPADEKARRLEAVVDRVRERFGVLVG</sequence>
<accession>A0ABT6SGG6</accession>
<dbReference type="Gene3D" id="3.30.1490.100">
    <property type="entry name" value="DNA polymerase, Y-family, little finger domain"/>
    <property type="match status" value="1"/>
</dbReference>
<dbReference type="PANTHER" id="PTHR35369:SF2">
    <property type="entry name" value="BLR3025 PROTEIN"/>
    <property type="match status" value="1"/>
</dbReference>
<dbReference type="PANTHER" id="PTHR35369">
    <property type="entry name" value="BLR3025 PROTEIN-RELATED"/>
    <property type="match status" value="1"/>
</dbReference>
<keyword evidence="2" id="KW-0227">DNA damage</keyword>
<evidence type="ECO:0000256" key="3">
    <source>
        <dbReference type="ARBA" id="ARBA00025589"/>
    </source>
</evidence>
<evidence type="ECO:0000313" key="5">
    <source>
        <dbReference type="EMBL" id="MDI3407292.1"/>
    </source>
</evidence>
<dbReference type="RefSeq" id="WP_282545211.1">
    <property type="nucleotide sequence ID" value="NZ_JASCIQ010000031.1"/>
</dbReference>
<name>A0ABT6SGG6_9ACTN</name>
<dbReference type="InterPro" id="IPR036775">
    <property type="entry name" value="DNA_pol_Y-fam_lit_finger_sf"/>
</dbReference>
<dbReference type="EMBL" id="JASCIQ010000031">
    <property type="protein sequence ID" value="MDI3407292.1"/>
    <property type="molecule type" value="Genomic_DNA"/>
</dbReference>
<dbReference type="Pfam" id="PF11799">
    <property type="entry name" value="IMS_C"/>
    <property type="match status" value="1"/>
</dbReference>
<protein>
    <recommendedName>
        <fullName evidence="4">UmuC domain-containing protein</fullName>
    </recommendedName>
</protein>
<evidence type="ECO:0000256" key="2">
    <source>
        <dbReference type="ARBA" id="ARBA00022763"/>
    </source>
</evidence>
<feature type="domain" description="UmuC" evidence="4">
    <location>
        <begin position="28"/>
        <end position="131"/>
    </location>
</feature>
<comment type="function">
    <text evidence="3">Poorly processive, error-prone DNA polymerase involved in untargeted mutagenesis. Copies undamaged DNA at stalled replication forks, which arise in vivo from mismatched or misaligned primer ends. These misaligned primers can be extended by PolIV. Exhibits no 3'-5' exonuclease (proofreading) activity. May be involved in translesional synthesis, in conjunction with the beta clamp from PolIII.</text>
</comment>
<dbReference type="InterPro" id="IPR050356">
    <property type="entry name" value="SulA_CellDiv_inhibitor"/>
</dbReference>
<dbReference type="InterPro" id="IPR043502">
    <property type="entry name" value="DNA/RNA_pol_sf"/>
</dbReference>
<organism evidence="5 6">
    <name type="scientific">Streptomyces cavernicola</name>
    <dbReference type="NCBI Taxonomy" id="3043613"/>
    <lineage>
        <taxon>Bacteria</taxon>
        <taxon>Bacillati</taxon>
        <taxon>Actinomycetota</taxon>
        <taxon>Actinomycetes</taxon>
        <taxon>Kitasatosporales</taxon>
        <taxon>Streptomycetaceae</taxon>
        <taxon>Streptomyces</taxon>
    </lineage>
</organism>
<dbReference type="InterPro" id="IPR043128">
    <property type="entry name" value="Rev_trsase/Diguanyl_cyclase"/>
</dbReference>
<evidence type="ECO:0000256" key="1">
    <source>
        <dbReference type="ARBA" id="ARBA00010945"/>
    </source>
</evidence>
<dbReference type="Pfam" id="PF21999">
    <property type="entry name" value="IMS_HHH_1"/>
    <property type="match status" value="1"/>
</dbReference>
<gene>
    <name evidence="5" type="ORF">QIS96_26220</name>
</gene>
<dbReference type="SUPFAM" id="SSF56672">
    <property type="entry name" value="DNA/RNA polymerases"/>
    <property type="match status" value="1"/>
</dbReference>
<dbReference type="Pfam" id="PF00817">
    <property type="entry name" value="IMS"/>
    <property type="match status" value="1"/>
</dbReference>
<evidence type="ECO:0000259" key="4">
    <source>
        <dbReference type="PROSITE" id="PS50173"/>
    </source>
</evidence>
<dbReference type="Gene3D" id="1.10.150.20">
    <property type="entry name" value="5' to 3' exonuclease, C-terminal subdomain"/>
    <property type="match status" value="1"/>
</dbReference>